<evidence type="ECO:0000313" key="2">
    <source>
        <dbReference type="Proteomes" id="UP001627408"/>
    </source>
</evidence>
<reference evidence="1 2" key="1">
    <citation type="submission" date="2024-08" db="EMBL/GenBank/DDBJ databases">
        <title>Tateyamaria sp. nov., isolated from marine algae.</title>
        <authorList>
            <person name="Choi B.J."/>
            <person name="Kim J.M."/>
            <person name="Lee J.K."/>
            <person name="Choi D.G."/>
            <person name="Bayburt H."/>
            <person name="Baek J.H."/>
            <person name="Han D.M."/>
            <person name="Jeon C.O."/>
        </authorList>
    </citation>
    <scope>NUCLEOTIDE SEQUENCE [LARGE SCALE GENOMIC DNA]</scope>
    <source>
        <strain evidence="1 2">KMU-156</strain>
    </source>
</reference>
<sequence length="233" mass="26685">MMRVSQTALAPFREAGVATWAMETTDFLAKTYGTYFYALGTRTHDLEAMCTTVHRWASRRGCDGNRLLRQLCCLSVSLGHRFWQDPRFGDYVATTVEDRSIPRAKAVAMLIEHGTTWLDALWTDDDIKDFGERLCTLILGHYSVNSETLRYVLPGHGPMFSAEDETRLLVWLGPRLPACQFNHQRLAYTCLALALGTEWWKDPQYRMLAHHVSAQTDPQQLVNRILPMFRAMP</sequence>
<protein>
    <submittedName>
        <fullName evidence="1">Uncharacterized protein</fullName>
    </submittedName>
</protein>
<organism evidence="1 2">
    <name type="scientific">Tateyamaria armeniaca</name>
    <dbReference type="NCBI Taxonomy" id="2518930"/>
    <lineage>
        <taxon>Bacteria</taxon>
        <taxon>Pseudomonadati</taxon>
        <taxon>Pseudomonadota</taxon>
        <taxon>Alphaproteobacteria</taxon>
        <taxon>Rhodobacterales</taxon>
        <taxon>Roseobacteraceae</taxon>
        <taxon>Tateyamaria</taxon>
    </lineage>
</organism>
<comment type="caution">
    <text evidence="1">The sequence shown here is derived from an EMBL/GenBank/DDBJ whole genome shotgun (WGS) entry which is preliminary data.</text>
</comment>
<dbReference type="Proteomes" id="UP001627408">
    <property type="component" value="Unassembled WGS sequence"/>
</dbReference>
<keyword evidence="2" id="KW-1185">Reference proteome</keyword>
<gene>
    <name evidence="1" type="ORF">ACERZ8_09685</name>
</gene>
<dbReference type="RefSeq" id="WP_407591997.1">
    <property type="nucleotide sequence ID" value="NZ_JBHDIY010000002.1"/>
</dbReference>
<proteinExistence type="predicted"/>
<evidence type="ECO:0000313" key="1">
    <source>
        <dbReference type="EMBL" id="MFL4470126.1"/>
    </source>
</evidence>
<name>A0ABW8UW02_9RHOB</name>
<dbReference type="EMBL" id="JBHDIY010000002">
    <property type="protein sequence ID" value="MFL4470126.1"/>
    <property type="molecule type" value="Genomic_DNA"/>
</dbReference>
<accession>A0ABW8UW02</accession>